<sequence length="43" mass="4332">MAVRALQQAARGEVDASVPRDAATKYRLLDVTAGTSGNAGGDA</sequence>
<protein>
    <submittedName>
        <fullName evidence="1">Uncharacterized protein</fullName>
    </submittedName>
</protein>
<reference evidence="2" key="1">
    <citation type="journal article" date="2019" name="Int. J. Syst. Evol. Microbiol.">
        <title>The Global Catalogue of Microorganisms (GCM) 10K type strain sequencing project: providing services to taxonomists for standard genome sequencing and annotation.</title>
        <authorList>
            <consortium name="The Broad Institute Genomics Platform"/>
            <consortium name="The Broad Institute Genome Sequencing Center for Infectious Disease"/>
            <person name="Wu L."/>
            <person name="Ma J."/>
        </authorList>
    </citation>
    <scope>NUCLEOTIDE SEQUENCE [LARGE SCALE GENOMIC DNA]</scope>
    <source>
        <strain evidence="2">NBRC 108730</strain>
    </source>
</reference>
<evidence type="ECO:0000313" key="1">
    <source>
        <dbReference type="EMBL" id="GMA89334.1"/>
    </source>
</evidence>
<keyword evidence="2" id="KW-1185">Reference proteome</keyword>
<gene>
    <name evidence="1" type="ORF">GCM10025868_45840</name>
</gene>
<organism evidence="1 2">
    <name type="scientific">Angustibacter aerolatus</name>
    <dbReference type="NCBI Taxonomy" id="1162965"/>
    <lineage>
        <taxon>Bacteria</taxon>
        <taxon>Bacillati</taxon>
        <taxon>Actinomycetota</taxon>
        <taxon>Actinomycetes</taxon>
        <taxon>Kineosporiales</taxon>
        <taxon>Kineosporiaceae</taxon>
    </lineage>
</organism>
<proteinExistence type="predicted"/>
<evidence type="ECO:0000313" key="2">
    <source>
        <dbReference type="Proteomes" id="UP001157017"/>
    </source>
</evidence>
<comment type="caution">
    <text evidence="1">The sequence shown here is derived from an EMBL/GenBank/DDBJ whole genome shotgun (WGS) entry which is preliminary data.</text>
</comment>
<dbReference type="Proteomes" id="UP001157017">
    <property type="component" value="Unassembled WGS sequence"/>
</dbReference>
<accession>A0ABQ6JPT7</accession>
<name>A0ABQ6JPT7_9ACTN</name>
<dbReference type="EMBL" id="BSUZ01000001">
    <property type="protein sequence ID" value="GMA89334.1"/>
    <property type="molecule type" value="Genomic_DNA"/>
</dbReference>